<reference evidence="2" key="1">
    <citation type="submission" date="2014-04" db="EMBL/GenBank/DDBJ databases">
        <title>Evolutionary Origins and Diversification of the Mycorrhizal Mutualists.</title>
        <authorList>
            <consortium name="DOE Joint Genome Institute"/>
            <consortium name="Mycorrhizal Genomics Consortium"/>
            <person name="Kohler A."/>
            <person name="Kuo A."/>
            <person name="Nagy L.G."/>
            <person name="Floudas D."/>
            <person name="Copeland A."/>
            <person name="Barry K.W."/>
            <person name="Cichocki N."/>
            <person name="Veneault-Fourrey C."/>
            <person name="LaButti K."/>
            <person name="Lindquist E.A."/>
            <person name="Lipzen A."/>
            <person name="Lundell T."/>
            <person name="Morin E."/>
            <person name="Murat C."/>
            <person name="Riley R."/>
            <person name="Ohm R."/>
            <person name="Sun H."/>
            <person name="Tunlid A."/>
            <person name="Henrissat B."/>
            <person name="Grigoriev I.V."/>
            <person name="Hibbett D.S."/>
            <person name="Martin F."/>
        </authorList>
    </citation>
    <scope>NUCLEOTIDE SEQUENCE [LARGE SCALE GENOMIC DNA]</scope>
    <source>
        <strain evidence="2">FD-334 SS-4</strain>
    </source>
</reference>
<dbReference type="AlphaFoldDB" id="A0A0D2KXJ7"/>
<keyword evidence="2" id="KW-1185">Reference proteome</keyword>
<dbReference type="OrthoDB" id="341511at2759"/>
<dbReference type="Proteomes" id="UP000054270">
    <property type="component" value="Unassembled WGS sequence"/>
</dbReference>
<gene>
    <name evidence="1" type="ORF">HYPSUDRAFT_204807</name>
</gene>
<organism evidence="1 2">
    <name type="scientific">Hypholoma sublateritium (strain FD-334 SS-4)</name>
    <dbReference type="NCBI Taxonomy" id="945553"/>
    <lineage>
        <taxon>Eukaryota</taxon>
        <taxon>Fungi</taxon>
        <taxon>Dikarya</taxon>
        <taxon>Basidiomycota</taxon>
        <taxon>Agaricomycotina</taxon>
        <taxon>Agaricomycetes</taxon>
        <taxon>Agaricomycetidae</taxon>
        <taxon>Agaricales</taxon>
        <taxon>Agaricineae</taxon>
        <taxon>Strophariaceae</taxon>
        <taxon>Hypholoma</taxon>
    </lineage>
</organism>
<name>A0A0D2KXJ7_HYPSF</name>
<accession>A0A0D2KXJ7</accession>
<evidence type="ECO:0000313" key="1">
    <source>
        <dbReference type="EMBL" id="KJA19252.1"/>
    </source>
</evidence>
<protein>
    <submittedName>
        <fullName evidence="1">Uncharacterized protein</fullName>
    </submittedName>
</protein>
<dbReference type="EMBL" id="KN817580">
    <property type="protein sequence ID" value="KJA19252.1"/>
    <property type="molecule type" value="Genomic_DNA"/>
</dbReference>
<sequence>MPPNPGRLARTPHYWGHEITLPLRLIQWANAIYPRPQIEPEWLAECYRDFRLRLGGCDMLDYQELMLFTEEQILRSNLAHSAVNGTGIGPVSLRAGGRLLGLPLLVQVVAVTEIIRPNKPLIHKLKLSDGDSIFNAVAFGASINNNIGFYDLRLGYKVGEIHPIPANIVYKLRE</sequence>
<proteinExistence type="predicted"/>
<evidence type="ECO:0000313" key="2">
    <source>
        <dbReference type="Proteomes" id="UP000054270"/>
    </source>
</evidence>